<proteinExistence type="predicted"/>
<name>A0A1V8TQT7_9PEZI</name>
<feature type="region of interest" description="Disordered" evidence="1">
    <location>
        <begin position="1"/>
        <end position="101"/>
    </location>
</feature>
<dbReference type="AlphaFoldDB" id="A0A1V8TQT7"/>
<organism evidence="2 3">
    <name type="scientific">Cryoendolithus antarcticus</name>
    <dbReference type="NCBI Taxonomy" id="1507870"/>
    <lineage>
        <taxon>Eukaryota</taxon>
        <taxon>Fungi</taxon>
        <taxon>Dikarya</taxon>
        <taxon>Ascomycota</taxon>
        <taxon>Pezizomycotina</taxon>
        <taxon>Dothideomycetes</taxon>
        <taxon>Dothideomycetidae</taxon>
        <taxon>Cladosporiales</taxon>
        <taxon>Cladosporiaceae</taxon>
        <taxon>Cryoendolithus</taxon>
    </lineage>
</organism>
<evidence type="ECO:0000313" key="3">
    <source>
        <dbReference type="Proteomes" id="UP000192596"/>
    </source>
</evidence>
<gene>
    <name evidence="2" type="ORF">B0A48_01811</name>
</gene>
<feature type="region of interest" description="Disordered" evidence="1">
    <location>
        <begin position="367"/>
        <end position="388"/>
    </location>
</feature>
<dbReference type="InParanoid" id="A0A1V8TQT7"/>
<comment type="caution">
    <text evidence="2">The sequence shown here is derived from an EMBL/GenBank/DDBJ whole genome shotgun (WGS) entry which is preliminary data.</text>
</comment>
<protein>
    <submittedName>
        <fullName evidence="2">Uncharacterized protein</fullName>
    </submittedName>
</protein>
<feature type="compositionally biased region" description="Pro residues" evidence="1">
    <location>
        <begin position="371"/>
        <end position="385"/>
    </location>
</feature>
<accession>A0A1V8TQT7</accession>
<dbReference type="EMBL" id="NAJO01000003">
    <property type="protein sequence ID" value="OQO13582.1"/>
    <property type="molecule type" value="Genomic_DNA"/>
</dbReference>
<reference evidence="3" key="1">
    <citation type="submission" date="2017-03" db="EMBL/GenBank/DDBJ databases">
        <title>Genomes of endolithic fungi from Antarctica.</title>
        <authorList>
            <person name="Coleine C."/>
            <person name="Masonjones S."/>
            <person name="Stajich J.E."/>
        </authorList>
    </citation>
    <scope>NUCLEOTIDE SEQUENCE [LARGE SCALE GENOMIC DNA]</scope>
    <source>
        <strain evidence="3">CCFEE 5527</strain>
    </source>
</reference>
<dbReference type="OrthoDB" id="3251668at2759"/>
<evidence type="ECO:0000313" key="2">
    <source>
        <dbReference type="EMBL" id="OQO13582.1"/>
    </source>
</evidence>
<sequence>MQGGLELVRQQPGRQRVSFDDSTPLAAGGGMGITASPYPSAPSKYSPPAQSYPYDPDSYSGDFATPQTYSPQPHEQLHPADNGYESERGTGGPSNAALGLGRRTRMTLGKGLKPVLFHANLDDMLTALSHEIEQNVRGEALTIELFLHAEASIPLLRPIIGPYSEGGEHDITPDFKTNTNDEGDFTATVAAIASAPQPQVKQIQRAASRGICVAIESLDGFRYTFNNVWSAKDLDGLRFSYICQDSMQNKDRHANGFARTNKTPRNYRGARKATFDCRGSVNVKFSARSGGCIVQYRHRRVHCKVDERLAGGRAVPVGEYGEAALVIEGEVGPVAKRKRVEYAFAREYGPGTPAPPRLTQPRFSERIRSLPSPPISGPPMPPPRVPSLFDLLSETAAEDAEAKPLGSAAAPWWGNT</sequence>
<evidence type="ECO:0000256" key="1">
    <source>
        <dbReference type="SAM" id="MobiDB-lite"/>
    </source>
</evidence>
<keyword evidence="3" id="KW-1185">Reference proteome</keyword>
<dbReference type="Proteomes" id="UP000192596">
    <property type="component" value="Unassembled WGS sequence"/>
</dbReference>
<dbReference type="STRING" id="1507870.A0A1V8TQT7"/>
<feature type="compositionally biased region" description="Low complexity" evidence="1">
    <location>
        <begin position="35"/>
        <end position="54"/>
    </location>
</feature>